<evidence type="ECO:0000313" key="2">
    <source>
        <dbReference type="EMBL" id="KMZ00545.1"/>
    </source>
</evidence>
<evidence type="ECO:0000256" key="1">
    <source>
        <dbReference type="SAM" id="SignalP"/>
    </source>
</evidence>
<dbReference type="PANTHER" id="PTHR35685:SF2">
    <property type="entry name" value="825-OAK-RELATED"/>
    <property type="match status" value="1"/>
</dbReference>
<dbReference type="KEGG" id="dsi:Dsimw501_GD27811"/>
<reference evidence="2" key="3">
    <citation type="submission" date="2015-04" db="EMBL/GenBank/DDBJ databases">
        <authorList>
            <consortium name="FlyBase"/>
        </authorList>
    </citation>
    <scope>NUCLEOTIDE SEQUENCE</scope>
    <source>
        <strain evidence="2">W501</strain>
    </source>
</reference>
<reference evidence="2" key="1">
    <citation type="journal article" date="2013" name="Genome Res.">
        <title>A second-generation assembly of the Drosophila simulans genome provides new insights into patterns of lineage-specific divergence.</title>
        <authorList>
            <person name="Hu T.T."/>
            <person name="Eisen M.B."/>
            <person name="Thornton K.R."/>
            <person name="Andolfatto P."/>
        </authorList>
    </citation>
    <scope>NUCLEOTIDE SEQUENCE [LARGE SCALE GENOMIC DNA]</scope>
    <source>
        <strain evidence="2">W501</strain>
    </source>
</reference>
<protein>
    <submittedName>
        <fullName evidence="2">Uncharacterized protein, isoform A</fullName>
    </submittedName>
    <submittedName>
        <fullName evidence="3">Uncharacterized protein, isoform B</fullName>
    </submittedName>
</protein>
<dbReference type="EMBL" id="CM002912">
    <property type="protein sequence ID" value="KMZ00545.1"/>
    <property type="molecule type" value="Genomic_DNA"/>
</dbReference>
<dbReference type="Proteomes" id="UP000035880">
    <property type="component" value="Chromosome 3L"/>
</dbReference>
<feature type="signal peptide" evidence="1">
    <location>
        <begin position="1"/>
        <end position="23"/>
    </location>
</feature>
<accession>A0A0J9RZC3</accession>
<name>A0A0J9RZC3_DROSI</name>
<sequence length="94" mass="9305">MLKSAVLALAIVACIPVKPGLLGAPLAYTVDVAYSPPLTHSGPAVVVAALAPGVSAASSQVTTRNHNGIAHALVIAPVADQLVAKYTAAPMDAP</sequence>
<dbReference type="EMBL" id="CM002912">
    <property type="protein sequence ID" value="KMZ00546.1"/>
    <property type="molecule type" value="Genomic_DNA"/>
</dbReference>
<organism evidence="2">
    <name type="scientific">Drosophila simulans</name>
    <name type="common">Fruit fly</name>
    <dbReference type="NCBI Taxonomy" id="7240"/>
    <lineage>
        <taxon>Eukaryota</taxon>
        <taxon>Metazoa</taxon>
        <taxon>Ecdysozoa</taxon>
        <taxon>Arthropoda</taxon>
        <taxon>Hexapoda</taxon>
        <taxon>Insecta</taxon>
        <taxon>Pterygota</taxon>
        <taxon>Neoptera</taxon>
        <taxon>Endopterygota</taxon>
        <taxon>Diptera</taxon>
        <taxon>Brachycera</taxon>
        <taxon>Muscomorpha</taxon>
        <taxon>Ephydroidea</taxon>
        <taxon>Drosophilidae</taxon>
        <taxon>Drosophila</taxon>
        <taxon>Sophophora</taxon>
    </lineage>
</organism>
<reference evidence="2" key="2">
    <citation type="submission" date="2014-06" db="EMBL/GenBank/DDBJ databases">
        <authorList>
            <person name="Hu T."/>
            <person name="Eisen M.B."/>
            <person name="Thornton K.R."/>
            <person name="Andolfatto P."/>
        </authorList>
    </citation>
    <scope>NUCLEOTIDE SEQUENCE</scope>
    <source>
        <strain evidence="2">W501</strain>
    </source>
</reference>
<dbReference type="PANTHER" id="PTHR35685">
    <property type="entry name" value="825-OAK-RELATED-RELATED"/>
    <property type="match status" value="1"/>
</dbReference>
<dbReference type="AlphaFoldDB" id="A0A0J9RZC3"/>
<dbReference type="Bgee" id="FBgn0269101">
    <property type="expression patterns" value="Expressed in embryo and 3 other cell types or tissues"/>
</dbReference>
<feature type="chain" id="PRO_5007412122" evidence="1">
    <location>
        <begin position="24"/>
        <end position="94"/>
    </location>
</feature>
<proteinExistence type="predicted"/>
<evidence type="ECO:0000313" key="3">
    <source>
        <dbReference type="EMBL" id="KMZ00546.1"/>
    </source>
</evidence>
<gene>
    <name evidence="2" type="primary">Dsim\GD27811</name>
    <name evidence="2" type="ORF">Dsimw501_GD27811</name>
</gene>
<keyword evidence="1" id="KW-0732">Signal</keyword>